<evidence type="ECO:0000313" key="3">
    <source>
        <dbReference type="EMBL" id="GJT73159.1"/>
    </source>
</evidence>
<protein>
    <submittedName>
        <fullName evidence="3">Reverse transcriptase domain-containing protein</fullName>
    </submittedName>
</protein>
<evidence type="ECO:0000313" key="4">
    <source>
        <dbReference type="Proteomes" id="UP001151760"/>
    </source>
</evidence>
<reference evidence="3" key="1">
    <citation type="journal article" date="2022" name="Int. J. Mol. Sci.">
        <title>Draft Genome of Tanacetum Coccineum: Genomic Comparison of Closely Related Tanacetum-Family Plants.</title>
        <authorList>
            <person name="Yamashiro T."/>
            <person name="Shiraishi A."/>
            <person name="Nakayama K."/>
            <person name="Satake H."/>
        </authorList>
    </citation>
    <scope>NUCLEOTIDE SEQUENCE</scope>
</reference>
<organism evidence="3 4">
    <name type="scientific">Tanacetum coccineum</name>
    <dbReference type="NCBI Taxonomy" id="301880"/>
    <lineage>
        <taxon>Eukaryota</taxon>
        <taxon>Viridiplantae</taxon>
        <taxon>Streptophyta</taxon>
        <taxon>Embryophyta</taxon>
        <taxon>Tracheophyta</taxon>
        <taxon>Spermatophyta</taxon>
        <taxon>Magnoliopsida</taxon>
        <taxon>eudicotyledons</taxon>
        <taxon>Gunneridae</taxon>
        <taxon>Pentapetalae</taxon>
        <taxon>asterids</taxon>
        <taxon>campanulids</taxon>
        <taxon>Asterales</taxon>
        <taxon>Asteraceae</taxon>
        <taxon>Asteroideae</taxon>
        <taxon>Anthemideae</taxon>
        <taxon>Anthemidinae</taxon>
        <taxon>Tanacetum</taxon>
    </lineage>
</organism>
<name>A0ABQ5GDI3_9ASTR</name>
<comment type="caution">
    <text evidence="3">The sequence shown here is derived from an EMBL/GenBank/DDBJ whole genome shotgun (WGS) entry which is preliminary data.</text>
</comment>
<keyword evidence="4" id="KW-1185">Reference proteome</keyword>
<feature type="compositionally biased region" description="Basic and acidic residues" evidence="1">
    <location>
        <begin position="250"/>
        <end position="266"/>
    </location>
</feature>
<feature type="region of interest" description="Disordered" evidence="1">
    <location>
        <begin position="220"/>
        <end position="266"/>
    </location>
</feature>
<dbReference type="InterPro" id="IPR041577">
    <property type="entry name" value="RT_RNaseH_2"/>
</dbReference>
<keyword evidence="3" id="KW-0695">RNA-directed DNA polymerase</keyword>
<evidence type="ECO:0000259" key="2">
    <source>
        <dbReference type="Pfam" id="PF17919"/>
    </source>
</evidence>
<proteinExistence type="predicted"/>
<feature type="compositionally biased region" description="Low complexity" evidence="1">
    <location>
        <begin position="235"/>
        <end position="249"/>
    </location>
</feature>
<evidence type="ECO:0000256" key="1">
    <source>
        <dbReference type="SAM" id="MobiDB-lite"/>
    </source>
</evidence>
<dbReference type="InterPro" id="IPR043502">
    <property type="entry name" value="DNA/RNA_pol_sf"/>
</dbReference>
<dbReference type="SUPFAM" id="SSF56672">
    <property type="entry name" value="DNA/RNA polymerases"/>
    <property type="match status" value="1"/>
</dbReference>
<keyword evidence="3" id="KW-0548">Nucleotidyltransferase</keyword>
<reference evidence="3" key="2">
    <citation type="submission" date="2022-01" db="EMBL/GenBank/DDBJ databases">
        <authorList>
            <person name="Yamashiro T."/>
            <person name="Shiraishi A."/>
            <person name="Satake H."/>
            <person name="Nakayama K."/>
        </authorList>
    </citation>
    <scope>NUCLEOTIDE SEQUENCE</scope>
</reference>
<gene>
    <name evidence="3" type="ORF">Tco_1032445</name>
</gene>
<dbReference type="GO" id="GO:0003964">
    <property type="term" value="F:RNA-directed DNA polymerase activity"/>
    <property type="evidence" value="ECO:0007669"/>
    <property type="project" value="UniProtKB-KW"/>
</dbReference>
<dbReference type="Pfam" id="PF17919">
    <property type="entry name" value="RT_RNaseH_2"/>
    <property type="match status" value="1"/>
</dbReference>
<feature type="domain" description="Reverse transcriptase/retrotransposon-derived protein RNase H-like" evidence="2">
    <location>
        <begin position="13"/>
        <end position="66"/>
    </location>
</feature>
<dbReference type="EMBL" id="BQNB010018326">
    <property type="protein sequence ID" value="GJT73159.1"/>
    <property type="molecule type" value="Genomic_DNA"/>
</dbReference>
<sequence length="266" mass="29606">MTKITHKRVKFDWGDKAEVVFQLIKQKSCSAPILTLLEGSKDFIVYCDASIKGLGVVLMQREKHQGCTIESTFTIKSVITPVLWARVSAKSTPPVQNVFSSRQSMKIIQIKQKDSAISVIDKGVTARFKDNPRNFKMEIELCLRILPWKGVYNMFHVSNLKKCYADEPLAIPLDGLQALFCQGAGRNHRSRSQTVYEYQSHVPLGLSRFFDGTPGEVLSSHGNVKTNSGRSIHTSSQRPQPSSSAASISLEDKANLTGEDKTLPCF</sequence>
<feature type="compositionally biased region" description="Polar residues" evidence="1">
    <location>
        <begin position="220"/>
        <end position="234"/>
    </location>
</feature>
<accession>A0ABQ5GDI3</accession>
<dbReference type="Proteomes" id="UP001151760">
    <property type="component" value="Unassembled WGS sequence"/>
</dbReference>
<keyword evidence="3" id="KW-0808">Transferase</keyword>